<feature type="domain" description="RNA polymerase sigma-70 region 2" evidence="6">
    <location>
        <begin position="16"/>
        <end position="80"/>
    </location>
</feature>
<evidence type="ECO:0000259" key="6">
    <source>
        <dbReference type="Pfam" id="PF04542"/>
    </source>
</evidence>
<keyword evidence="9" id="KW-1185">Reference proteome</keyword>
<evidence type="ECO:0000313" key="8">
    <source>
        <dbReference type="EMBL" id="RXI96676.1"/>
    </source>
</evidence>
<dbReference type="PANTHER" id="PTHR43133">
    <property type="entry name" value="RNA POLYMERASE ECF-TYPE SIGMA FACTO"/>
    <property type="match status" value="1"/>
</dbReference>
<evidence type="ECO:0000256" key="4">
    <source>
        <dbReference type="ARBA" id="ARBA00023125"/>
    </source>
</evidence>
<comment type="similarity">
    <text evidence="1">Belongs to the sigma-70 factor family. ECF subfamily.</text>
</comment>
<evidence type="ECO:0000256" key="5">
    <source>
        <dbReference type="ARBA" id="ARBA00023163"/>
    </source>
</evidence>
<protein>
    <submittedName>
        <fullName evidence="8">Sigma-70 family RNA polymerase sigma factor</fullName>
    </submittedName>
</protein>
<sequence length="245" mass="28296">MSEQLDEKLQDHTSWYKNLKKFSCYVTNSKWDAEDVVQEAALKLFESQRSTKLNIHSLPSSYLKKTIKHLTIDHIRKNSRIQITDLEGTLTPDTRTGYENVLALSQYLVSNLTEMQVKVFLLKEVFYYQVNEIAELLQMTEYAVKSMLRRARVNLRRKDQDEEESLNSSILVNLVAKSIRLNNPWPLLTTARNQVKSQFSQRTEENNETVIVSHNDGQGVVQIISKGQTRVYSVTNPMTLQQLAA</sequence>
<keyword evidence="3" id="KW-0731">Sigma factor</keyword>
<proteinExistence type="inferred from homology"/>
<dbReference type="AlphaFoldDB" id="A0A4Q0VNS6"/>
<evidence type="ECO:0000313" key="9">
    <source>
        <dbReference type="Proteomes" id="UP000290649"/>
    </source>
</evidence>
<evidence type="ECO:0000256" key="2">
    <source>
        <dbReference type="ARBA" id="ARBA00023015"/>
    </source>
</evidence>
<dbReference type="GO" id="GO:0003677">
    <property type="term" value="F:DNA binding"/>
    <property type="evidence" value="ECO:0007669"/>
    <property type="project" value="UniProtKB-KW"/>
</dbReference>
<name>A0A4Q0VNS6_9BACI</name>
<dbReference type="OrthoDB" id="2381154at2"/>
<dbReference type="InterPro" id="IPR039425">
    <property type="entry name" value="RNA_pol_sigma-70-like"/>
</dbReference>
<dbReference type="Pfam" id="PF04542">
    <property type="entry name" value="Sigma70_r2"/>
    <property type="match status" value="1"/>
</dbReference>
<reference evidence="8 9" key="1">
    <citation type="journal article" date="2019" name="Int. J. Syst. Evol. Microbiol.">
        <title>Anaerobacillus alkaliphilus sp. nov., a novel alkaliphilic and moderately halophilic bacterium.</title>
        <authorList>
            <person name="Borsodi A.K."/>
            <person name="Aszalos J.M."/>
            <person name="Bihari P."/>
            <person name="Nagy I."/>
            <person name="Schumann P."/>
            <person name="Sproer C."/>
            <person name="Kovacs A.L."/>
            <person name="Boka K."/>
            <person name="Dobosy P."/>
            <person name="Ovari M."/>
            <person name="Szili-Kovacs T."/>
            <person name="Toth E."/>
        </authorList>
    </citation>
    <scope>NUCLEOTIDE SEQUENCE [LARGE SCALE GENOMIC DNA]</scope>
    <source>
        <strain evidence="8 9">B16-10</strain>
    </source>
</reference>
<evidence type="ECO:0000256" key="3">
    <source>
        <dbReference type="ARBA" id="ARBA00023082"/>
    </source>
</evidence>
<dbReference type="Proteomes" id="UP000290649">
    <property type="component" value="Unassembled WGS sequence"/>
</dbReference>
<dbReference type="InterPro" id="IPR007627">
    <property type="entry name" value="RNA_pol_sigma70_r2"/>
</dbReference>
<dbReference type="GO" id="GO:0016987">
    <property type="term" value="F:sigma factor activity"/>
    <property type="evidence" value="ECO:0007669"/>
    <property type="project" value="UniProtKB-KW"/>
</dbReference>
<accession>A0A4Q0VNS6</accession>
<dbReference type="Pfam" id="PF08281">
    <property type="entry name" value="Sigma70_r4_2"/>
    <property type="match status" value="1"/>
</dbReference>
<dbReference type="Gene3D" id="1.10.10.10">
    <property type="entry name" value="Winged helix-like DNA-binding domain superfamily/Winged helix DNA-binding domain"/>
    <property type="match status" value="1"/>
</dbReference>
<evidence type="ECO:0000259" key="7">
    <source>
        <dbReference type="Pfam" id="PF08281"/>
    </source>
</evidence>
<dbReference type="InterPro" id="IPR014284">
    <property type="entry name" value="RNA_pol_sigma-70_dom"/>
</dbReference>
<keyword evidence="2" id="KW-0805">Transcription regulation</keyword>
<evidence type="ECO:0000256" key="1">
    <source>
        <dbReference type="ARBA" id="ARBA00010641"/>
    </source>
</evidence>
<dbReference type="InterPro" id="IPR013324">
    <property type="entry name" value="RNA_pol_sigma_r3/r4-like"/>
</dbReference>
<comment type="caution">
    <text evidence="8">The sequence shown here is derived from an EMBL/GenBank/DDBJ whole genome shotgun (WGS) entry which is preliminary data.</text>
</comment>
<dbReference type="EMBL" id="QOUX01000047">
    <property type="protein sequence ID" value="RXI96676.1"/>
    <property type="molecule type" value="Genomic_DNA"/>
</dbReference>
<feature type="domain" description="RNA polymerase sigma factor 70 region 4 type 2" evidence="7">
    <location>
        <begin position="108"/>
        <end position="154"/>
    </location>
</feature>
<dbReference type="Gene3D" id="1.10.1740.10">
    <property type="match status" value="1"/>
</dbReference>
<dbReference type="RefSeq" id="WP_129080644.1">
    <property type="nucleotide sequence ID" value="NZ_QOUX01000047.1"/>
</dbReference>
<dbReference type="InterPro" id="IPR013249">
    <property type="entry name" value="RNA_pol_sigma70_r4_t2"/>
</dbReference>
<keyword evidence="5" id="KW-0804">Transcription</keyword>
<dbReference type="NCBIfam" id="TIGR02937">
    <property type="entry name" value="sigma70-ECF"/>
    <property type="match status" value="1"/>
</dbReference>
<dbReference type="SUPFAM" id="SSF88659">
    <property type="entry name" value="Sigma3 and sigma4 domains of RNA polymerase sigma factors"/>
    <property type="match status" value="1"/>
</dbReference>
<dbReference type="InterPro" id="IPR013325">
    <property type="entry name" value="RNA_pol_sigma_r2"/>
</dbReference>
<dbReference type="SUPFAM" id="SSF88946">
    <property type="entry name" value="Sigma2 domain of RNA polymerase sigma factors"/>
    <property type="match status" value="1"/>
</dbReference>
<keyword evidence="4" id="KW-0238">DNA-binding</keyword>
<dbReference type="GO" id="GO:0006352">
    <property type="term" value="P:DNA-templated transcription initiation"/>
    <property type="evidence" value="ECO:0007669"/>
    <property type="project" value="InterPro"/>
</dbReference>
<dbReference type="InterPro" id="IPR036388">
    <property type="entry name" value="WH-like_DNA-bd_sf"/>
</dbReference>
<dbReference type="PANTHER" id="PTHR43133:SF8">
    <property type="entry name" value="RNA POLYMERASE SIGMA FACTOR HI_1459-RELATED"/>
    <property type="match status" value="1"/>
</dbReference>
<organism evidence="8 9">
    <name type="scientific">Anaerobacillus alkaliphilus</name>
    <dbReference type="NCBI Taxonomy" id="1548597"/>
    <lineage>
        <taxon>Bacteria</taxon>
        <taxon>Bacillati</taxon>
        <taxon>Bacillota</taxon>
        <taxon>Bacilli</taxon>
        <taxon>Bacillales</taxon>
        <taxon>Bacillaceae</taxon>
        <taxon>Anaerobacillus</taxon>
    </lineage>
</organism>
<gene>
    <name evidence="8" type="ORF">DS745_23545</name>
</gene>